<dbReference type="PANTHER" id="PTHR44757">
    <property type="entry name" value="DIGUANYLATE CYCLASE DGCP"/>
    <property type="match status" value="1"/>
</dbReference>
<dbReference type="PROSITE" id="PS50883">
    <property type="entry name" value="EAL"/>
    <property type="match status" value="1"/>
</dbReference>
<evidence type="ECO:0000259" key="2">
    <source>
        <dbReference type="PROSITE" id="PS50887"/>
    </source>
</evidence>
<dbReference type="Gene3D" id="3.30.70.270">
    <property type="match status" value="1"/>
</dbReference>
<dbReference type="Gene3D" id="3.30.450.20">
    <property type="entry name" value="PAS domain"/>
    <property type="match status" value="1"/>
</dbReference>
<evidence type="ECO:0000313" key="3">
    <source>
        <dbReference type="EMBL" id="MBB2164720.1"/>
    </source>
</evidence>
<dbReference type="NCBIfam" id="TIGR00254">
    <property type="entry name" value="GGDEF"/>
    <property type="match status" value="1"/>
</dbReference>
<dbReference type="InterPro" id="IPR043128">
    <property type="entry name" value="Rev_trsase/Diguanyl_cyclase"/>
</dbReference>
<evidence type="ECO:0000313" key="4">
    <source>
        <dbReference type="Proteomes" id="UP000561077"/>
    </source>
</evidence>
<dbReference type="SUPFAM" id="SSF55073">
    <property type="entry name" value="Nucleotide cyclase"/>
    <property type="match status" value="1"/>
</dbReference>
<dbReference type="CDD" id="cd01949">
    <property type="entry name" value="GGDEF"/>
    <property type="match status" value="1"/>
</dbReference>
<dbReference type="RefSeq" id="WP_182977189.1">
    <property type="nucleotide sequence ID" value="NZ_JABEQO010000009.1"/>
</dbReference>
<dbReference type="Proteomes" id="UP000561077">
    <property type="component" value="Unassembled WGS sequence"/>
</dbReference>
<feature type="domain" description="GGDEF" evidence="2">
    <location>
        <begin position="162"/>
        <end position="297"/>
    </location>
</feature>
<reference evidence="3 4" key="1">
    <citation type="submission" date="2020-04" db="EMBL/GenBank/DDBJ databases">
        <title>Description of novel Gluconacetobacter.</title>
        <authorList>
            <person name="Sombolestani A."/>
        </authorList>
    </citation>
    <scope>NUCLEOTIDE SEQUENCE [LARGE SCALE GENOMIC DNA]</scope>
    <source>
        <strain evidence="3 4">LMG 1731</strain>
    </source>
</reference>
<dbReference type="Pfam" id="PF13188">
    <property type="entry name" value="PAS_8"/>
    <property type="match status" value="1"/>
</dbReference>
<dbReference type="InterPro" id="IPR001633">
    <property type="entry name" value="EAL_dom"/>
</dbReference>
<dbReference type="PROSITE" id="PS50887">
    <property type="entry name" value="GGDEF"/>
    <property type="match status" value="1"/>
</dbReference>
<dbReference type="SUPFAM" id="SSF141868">
    <property type="entry name" value="EAL domain-like"/>
    <property type="match status" value="1"/>
</dbReference>
<dbReference type="EMBL" id="JABEQO010000009">
    <property type="protein sequence ID" value="MBB2164720.1"/>
    <property type="molecule type" value="Genomic_DNA"/>
</dbReference>
<feature type="domain" description="EAL" evidence="1">
    <location>
        <begin position="306"/>
        <end position="557"/>
    </location>
</feature>
<dbReference type="InterPro" id="IPR000014">
    <property type="entry name" value="PAS"/>
</dbReference>
<proteinExistence type="predicted"/>
<organism evidence="3 4">
    <name type="scientific">Gluconacetobacter dulcium</name>
    <dbReference type="NCBI Taxonomy" id="2729096"/>
    <lineage>
        <taxon>Bacteria</taxon>
        <taxon>Pseudomonadati</taxon>
        <taxon>Pseudomonadota</taxon>
        <taxon>Alphaproteobacteria</taxon>
        <taxon>Acetobacterales</taxon>
        <taxon>Acetobacteraceae</taxon>
        <taxon>Gluconacetobacter</taxon>
    </lineage>
</organism>
<accession>A0A7W4IKT8</accession>
<dbReference type="InterPro" id="IPR052155">
    <property type="entry name" value="Biofilm_reg_signaling"/>
</dbReference>
<dbReference type="SMART" id="SM00267">
    <property type="entry name" value="GGDEF"/>
    <property type="match status" value="1"/>
</dbReference>
<dbReference type="InterPro" id="IPR000160">
    <property type="entry name" value="GGDEF_dom"/>
</dbReference>
<dbReference type="Gene3D" id="3.20.20.450">
    <property type="entry name" value="EAL domain"/>
    <property type="match status" value="1"/>
</dbReference>
<dbReference type="Pfam" id="PF00563">
    <property type="entry name" value="EAL"/>
    <property type="match status" value="1"/>
</dbReference>
<sequence>MLDAFDFIQLHTGILDSLPVAVIIVDSQTFNIIYVNDGAKKIIESIKHIFDFDLDVNNLIGLSVDVFHKNPAYQRRILSDAKNLPHYARVGIGDQTLDLKVSAVMDPAGRYLASMLTLENVTAEIVSNQKLYHMAHYDVLTDLPNRVLFFKKLSEFMDGVVKKCSVIYIDLDGFGIINDTYGHQVGDRVIGEFADRLKAIEVEEEQYVMFSRIGGDEFLCLFSENSVEEVSALSGRIISVFDAPFDVGGQKMWLNASIGIALMPEHGILADILIGHADLALSEAKRAGKGRVCFFSEDLVTQAWEQVRISKKLRSALINEEELFLFFQPIVELKTGRAVSRETLVRWNNPLRGWVSPAEFIPIAEQSDLIELLDDFVLEKACLAALSWQDGARVAVNISARHLGRNTLVPKVAFILRKTSLPPDRLEIEVTETAELHLLDRVMEDLHALRRMGVHITLDDFGTGFSSLSQIRFFPFGKIKIDSSFVRDAMERPECAAVIGAIASIGQRLGLRVVAEGVETQAQHDLVTAEGCSEGQGYFYGAPSADGRYGAPCLSGGLD</sequence>
<dbReference type="CDD" id="cd01948">
    <property type="entry name" value="EAL"/>
    <property type="match status" value="1"/>
</dbReference>
<name>A0A7W4IKT8_9PROT</name>
<dbReference type="PANTHER" id="PTHR44757:SF2">
    <property type="entry name" value="BIOFILM ARCHITECTURE MAINTENANCE PROTEIN MBAA"/>
    <property type="match status" value="1"/>
</dbReference>
<dbReference type="InterPro" id="IPR035919">
    <property type="entry name" value="EAL_sf"/>
</dbReference>
<dbReference type="AlphaFoldDB" id="A0A7W4IKT8"/>
<dbReference type="InterPro" id="IPR029787">
    <property type="entry name" value="Nucleotide_cyclase"/>
</dbReference>
<evidence type="ECO:0000259" key="1">
    <source>
        <dbReference type="PROSITE" id="PS50883"/>
    </source>
</evidence>
<protein>
    <submittedName>
        <fullName evidence="3">EAL domain-containing protein</fullName>
    </submittedName>
</protein>
<gene>
    <name evidence="3" type="ORF">HLH26_09245</name>
</gene>
<comment type="caution">
    <text evidence="3">The sequence shown here is derived from an EMBL/GenBank/DDBJ whole genome shotgun (WGS) entry which is preliminary data.</text>
</comment>
<dbReference type="Pfam" id="PF00990">
    <property type="entry name" value="GGDEF"/>
    <property type="match status" value="1"/>
</dbReference>
<dbReference type="SMART" id="SM00052">
    <property type="entry name" value="EAL"/>
    <property type="match status" value="1"/>
</dbReference>